<sequence length="211" mass="25397">MKIYLIFTLVFFNCYSNNVDTLKTIQSFLKKEVNFFVKNELGYSKFNNSQIKTSEIDFCFEDFSIKRSDLKLANYSLYEVYVNKIITNKQNEKQTYNEINKIHFLLFDKILIAYSDDEILVLSGRIYNNMFSQLFKFNDLDFSTYISYLELKMSMYDYSKIVFEKRKKDFLFFSLIINNEKIYFKFKKSNPNFVIELGHKISGRYKKNKSN</sequence>
<evidence type="ECO:0000313" key="2">
    <source>
        <dbReference type="Proteomes" id="UP000800984"/>
    </source>
</evidence>
<keyword evidence="2" id="KW-1185">Reference proteome</keyword>
<dbReference type="RefSeq" id="WP_166075837.1">
    <property type="nucleotide sequence ID" value="NZ_JAAJBT010000001.1"/>
</dbReference>
<organism evidence="1 2">
    <name type="scientific">Flavobacterium difficile</name>
    <dbReference type="NCBI Taxonomy" id="2709659"/>
    <lineage>
        <taxon>Bacteria</taxon>
        <taxon>Pseudomonadati</taxon>
        <taxon>Bacteroidota</taxon>
        <taxon>Flavobacteriia</taxon>
        <taxon>Flavobacteriales</taxon>
        <taxon>Flavobacteriaceae</taxon>
        <taxon>Flavobacterium</taxon>
    </lineage>
</organism>
<evidence type="ECO:0008006" key="3">
    <source>
        <dbReference type="Google" id="ProtNLM"/>
    </source>
</evidence>
<comment type="caution">
    <text evidence="1">The sequence shown here is derived from an EMBL/GenBank/DDBJ whole genome shotgun (WGS) entry which is preliminary data.</text>
</comment>
<dbReference type="Proteomes" id="UP000800984">
    <property type="component" value="Unassembled WGS sequence"/>
</dbReference>
<dbReference type="EMBL" id="JAAJBT010000001">
    <property type="protein sequence ID" value="NHM00801.1"/>
    <property type="molecule type" value="Genomic_DNA"/>
</dbReference>
<reference evidence="1 2" key="1">
    <citation type="submission" date="2020-02" db="EMBL/GenBank/DDBJ databases">
        <authorList>
            <person name="Chen W.-M."/>
        </authorList>
    </citation>
    <scope>NUCLEOTIDE SEQUENCE [LARGE SCALE GENOMIC DNA]</scope>
    <source>
        <strain evidence="1 2">KDG-16</strain>
    </source>
</reference>
<protein>
    <recommendedName>
        <fullName evidence="3">Lipoprotein</fullName>
    </recommendedName>
</protein>
<gene>
    <name evidence="1" type="ORF">G4D72_01600</name>
</gene>
<evidence type="ECO:0000313" key="1">
    <source>
        <dbReference type="EMBL" id="NHM00801.1"/>
    </source>
</evidence>
<proteinExistence type="predicted"/>
<name>A0ABX0I0T0_9FLAO</name>
<accession>A0ABX0I0T0</accession>